<dbReference type="Proteomes" id="UP000789901">
    <property type="component" value="Unassembled WGS sequence"/>
</dbReference>
<accession>A0ABN7WV08</accession>
<proteinExistence type="predicted"/>
<keyword evidence="2" id="KW-1185">Reference proteome</keyword>
<feature type="non-terminal residue" evidence="1">
    <location>
        <position position="134"/>
    </location>
</feature>
<organism evidence="1 2">
    <name type="scientific">Gigaspora margarita</name>
    <dbReference type="NCBI Taxonomy" id="4874"/>
    <lineage>
        <taxon>Eukaryota</taxon>
        <taxon>Fungi</taxon>
        <taxon>Fungi incertae sedis</taxon>
        <taxon>Mucoromycota</taxon>
        <taxon>Glomeromycotina</taxon>
        <taxon>Glomeromycetes</taxon>
        <taxon>Diversisporales</taxon>
        <taxon>Gigasporaceae</taxon>
        <taxon>Gigaspora</taxon>
    </lineage>
</organism>
<comment type="caution">
    <text evidence="1">The sequence shown here is derived from an EMBL/GenBank/DDBJ whole genome shotgun (WGS) entry which is preliminary data.</text>
</comment>
<sequence>MNNNVRKPLQSSTELPRFDVLADYLITFSKRSTNHPKNRDSLKEILSPQTYIIRHIKEIKDKIMAIKNIVEELESRLIGYMLSKGDGAFENIILRFDKQTTIGIYVTSAENGYSSGAKARAESSDCHLLLSSFQ</sequence>
<reference evidence="1 2" key="1">
    <citation type="submission" date="2021-06" db="EMBL/GenBank/DDBJ databases">
        <authorList>
            <person name="Kallberg Y."/>
            <person name="Tangrot J."/>
            <person name="Rosling A."/>
        </authorList>
    </citation>
    <scope>NUCLEOTIDE SEQUENCE [LARGE SCALE GENOMIC DNA]</scope>
    <source>
        <strain evidence="1 2">120-4 pot B 10/14</strain>
    </source>
</reference>
<name>A0ABN7WV08_GIGMA</name>
<evidence type="ECO:0000313" key="2">
    <source>
        <dbReference type="Proteomes" id="UP000789901"/>
    </source>
</evidence>
<evidence type="ECO:0000313" key="1">
    <source>
        <dbReference type="EMBL" id="CAG8841438.1"/>
    </source>
</evidence>
<dbReference type="EMBL" id="CAJVQB010065812">
    <property type="protein sequence ID" value="CAG8841438.1"/>
    <property type="molecule type" value="Genomic_DNA"/>
</dbReference>
<gene>
    <name evidence="1" type="ORF">GMARGA_LOCUS35428</name>
</gene>
<protein>
    <submittedName>
        <fullName evidence="1">23474_t:CDS:1</fullName>
    </submittedName>
</protein>